<feature type="region of interest" description="Disordered" evidence="2">
    <location>
        <begin position="247"/>
        <end position="273"/>
    </location>
</feature>
<dbReference type="EMBL" id="PDCK01000043">
    <property type="protein sequence ID" value="PRQ35499.1"/>
    <property type="molecule type" value="Genomic_DNA"/>
</dbReference>
<accession>A0A2P6QMV5</accession>
<reference evidence="3 4" key="1">
    <citation type="journal article" date="2018" name="Nat. Genet.">
        <title>The Rosa genome provides new insights in the design of modern roses.</title>
        <authorList>
            <person name="Bendahmane M."/>
        </authorList>
    </citation>
    <scope>NUCLEOTIDE SEQUENCE [LARGE SCALE GENOMIC DNA]</scope>
    <source>
        <strain evidence="4">cv. Old Blush</strain>
    </source>
</reference>
<feature type="region of interest" description="Disordered" evidence="2">
    <location>
        <begin position="359"/>
        <end position="379"/>
    </location>
</feature>
<evidence type="ECO:0000256" key="2">
    <source>
        <dbReference type="SAM" id="MobiDB-lite"/>
    </source>
</evidence>
<dbReference type="OrthoDB" id="1935617at2759"/>
<comment type="caution">
    <text evidence="3">The sequence shown here is derived from an EMBL/GenBank/DDBJ whole genome shotgun (WGS) entry which is preliminary data.</text>
</comment>
<dbReference type="OMA" id="CENDSVG"/>
<name>A0A2P6QMV5_ROSCH</name>
<feature type="region of interest" description="Disordered" evidence="2">
    <location>
        <begin position="526"/>
        <end position="587"/>
    </location>
</feature>
<feature type="compositionally biased region" description="Low complexity" evidence="2">
    <location>
        <begin position="41"/>
        <end position="59"/>
    </location>
</feature>
<protein>
    <recommendedName>
        <fullName evidence="5">PRLI-interacting factor A</fullName>
    </recommendedName>
</protein>
<dbReference type="PANTHER" id="PTHR34484">
    <property type="entry name" value="OS02G0832600 PROTEIN"/>
    <property type="match status" value="1"/>
</dbReference>
<feature type="compositionally biased region" description="Basic and acidic residues" evidence="2">
    <location>
        <begin position="543"/>
        <end position="559"/>
    </location>
</feature>
<feature type="compositionally biased region" description="Low complexity" evidence="2">
    <location>
        <begin position="17"/>
        <end position="26"/>
    </location>
</feature>
<keyword evidence="1" id="KW-0175">Coiled coil</keyword>
<evidence type="ECO:0008006" key="5">
    <source>
        <dbReference type="Google" id="ProtNLM"/>
    </source>
</evidence>
<feature type="compositionally biased region" description="Pro residues" evidence="2">
    <location>
        <begin position="27"/>
        <end position="40"/>
    </location>
</feature>
<evidence type="ECO:0000313" key="4">
    <source>
        <dbReference type="Proteomes" id="UP000238479"/>
    </source>
</evidence>
<feature type="compositionally biased region" description="Basic and acidic residues" evidence="2">
    <location>
        <begin position="105"/>
        <end position="114"/>
    </location>
</feature>
<feature type="region of interest" description="Disordered" evidence="2">
    <location>
        <begin position="1"/>
        <end position="59"/>
    </location>
</feature>
<feature type="compositionally biased region" description="Low complexity" evidence="2">
    <location>
        <begin position="74"/>
        <end position="93"/>
    </location>
</feature>
<keyword evidence="4" id="KW-1185">Reference proteome</keyword>
<dbReference type="AlphaFoldDB" id="A0A2P6QMV5"/>
<feature type="region of interest" description="Disordered" evidence="2">
    <location>
        <begin position="74"/>
        <end position="151"/>
    </location>
</feature>
<gene>
    <name evidence="3" type="ORF">RchiOBHm_Chr5g0080701</name>
</gene>
<feature type="coiled-coil region" evidence="1">
    <location>
        <begin position="300"/>
        <end position="334"/>
    </location>
</feature>
<proteinExistence type="predicted"/>
<dbReference type="Proteomes" id="UP000238479">
    <property type="component" value="Chromosome 5"/>
</dbReference>
<dbReference type="STRING" id="74649.A0A2P6QMV5"/>
<dbReference type="Gramene" id="PRQ35499">
    <property type="protein sequence ID" value="PRQ35499"/>
    <property type="gene ID" value="RchiOBHm_Chr5g0080701"/>
</dbReference>
<evidence type="ECO:0000313" key="3">
    <source>
        <dbReference type="EMBL" id="PRQ35499.1"/>
    </source>
</evidence>
<organism evidence="3 4">
    <name type="scientific">Rosa chinensis</name>
    <name type="common">China rose</name>
    <dbReference type="NCBI Taxonomy" id="74649"/>
    <lineage>
        <taxon>Eukaryota</taxon>
        <taxon>Viridiplantae</taxon>
        <taxon>Streptophyta</taxon>
        <taxon>Embryophyta</taxon>
        <taxon>Tracheophyta</taxon>
        <taxon>Spermatophyta</taxon>
        <taxon>Magnoliopsida</taxon>
        <taxon>eudicotyledons</taxon>
        <taxon>Gunneridae</taxon>
        <taxon>Pentapetalae</taxon>
        <taxon>rosids</taxon>
        <taxon>fabids</taxon>
        <taxon>Rosales</taxon>
        <taxon>Rosaceae</taxon>
        <taxon>Rosoideae</taxon>
        <taxon>Rosoideae incertae sedis</taxon>
        <taxon>Rosa</taxon>
    </lineage>
</organism>
<dbReference type="PANTHER" id="PTHR34484:SF2">
    <property type="entry name" value="OS02G0832600 PROTEIN"/>
    <property type="match status" value="1"/>
</dbReference>
<sequence>MNDKSQLMNQPPPPPMMSLSQAQAMSQPPPMMAQPPPPQMMAPSSQAMAAAAQQQQMMMNSQSQPLMMNRSYKAWPPQQQQQQQFVAAPKPAQSNLGRNNWKGKKGNDKRRMDKNVPNLPLSGGQSSSGGGYNVPNLPLSGGQSSGGGGGGYIPPTLNELQSQNRMKARKFYPKKKFNNRFAPYAPRNTTSFIIRAKKSGGIASLVSPCPVTPAVLPTPIFSPSREVLGDTAKEEWGVDGYGSMKGLIRLRSPGNDDDEEGGGGSSESDVEEHVEVERRLDHDLSRFEMIYPNYSGVEYNNVLENRVDDQDTHIAQLEEENLTLKERLFLMERELGDLRRRMLFLERRHHVMEEVNEEVVENGSENDSDGGSDVPHMGIGGESNIEVVDYVSRNGGFRDVSMEEYVHGEMNLKENEVKDEVRNEVVGNEEIERKNEGRRNDPVGDGVVSEKVEEVRNEFIMNKVIANKTELVSSEVETKNENEFMQGQVNIEKAEDMVIACNEKNETKVMRNEVETKLENELMRGQMNAQKDEEMGTSCTENNKTEGQVKNEVETKNESELMQGQMNAQRDEEMGIGSTERSIGVGD</sequence>
<feature type="compositionally biased region" description="Acidic residues" evidence="2">
    <location>
        <begin position="359"/>
        <end position="370"/>
    </location>
</feature>
<evidence type="ECO:0000256" key="1">
    <source>
        <dbReference type="SAM" id="Coils"/>
    </source>
</evidence>